<dbReference type="Gene3D" id="3.90.550.10">
    <property type="entry name" value="Spore Coat Polysaccharide Biosynthesis Protein SpsA, Chain A"/>
    <property type="match status" value="1"/>
</dbReference>
<evidence type="ECO:0000313" key="4">
    <source>
        <dbReference type="Proteomes" id="UP000229554"/>
    </source>
</evidence>
<comment type="caution">
    <text evidence="3">The sequence shown here is derived from an EMBL/GenBank/DDBJ whole genome shotgun (WGS) entry which is preliminary data.</text>
</comment>
<keyword evidence="1" id="KW-0472">Membrane</keyword>
<dbReference type="EMBL" id="PFED01000021">
    <property type="protein sequence ID" value="PJE63260.1"/>
    <property type="molecule type" value="Genomic_DNA"/>
</dbReference>
<feature type="transmembrane region" description="Helical" evidence="1">
    <location>
        <begin position="227"/>
        <end position="248"/>
    </location>
</feature>
<accession>A0A2M8KTQ7</accession>
<dbReference type="Proteomes" id="UP000229554">
    <property type="component" value="Unassembled WGS sequence"/>
</dbReference>
<dbReference type="InterPro" id="IPR001173">
    <property type="entry name" value="Glyco_trans_2-like"/>
</dbReference>
<organism evidence="3 4">
    <name type="scientific">Candidatus Roizmanbacteria bacterium CG10_big_fil_rev_8_21_14_0_10_39_6</name>
    <dbReference type="NCBI Taxonomy" id="1974853"/>
    <lineage>
        <taxon>Bacteria</taxon>
        <taxon>Candidatus Roizmaniibacteriota</taxon>
    </lineage>
</organism>
<gene>
    <name evidence="3" type="ORF">COU88_00535</name>
</gene>
<dbReference type="InterPro" id="IPR029044">
    <property type="entry name" value="Nucleotide-diphossugar_trans"/>
</dbReference>
<keyword evidence="1" id="KW-0812">Transmembrane</keyword>
<keyword evidence="1" id="KW-1133">Transmembrane helix</keyword>
<protein>
    <recommendedName>
        <fullName evidence="2">Glycosyltransferase 2-like domain-containing protein</fullName>
    </recommendedName>
</protein>
<feature type="domain" description="Glycosyltransferase 2-like" evidence="2">
    <location>
        <begin position="22"/>
        <end position="128"/>
    </location>
</feature>
<evidence type="ECO:0000313" key="3">
    <source>
        <dbReference type="EMBL" id="PJE63260.1"/>
    </source>
</evidence>
<dbReference type="AlphaFoldDB" id="A0A2M8KTQ7"/>
<sequence>MTKPTLSVAYVVKNGGRLFSLSLASIQNRADEIIVVDNKSTDTSVRIAQKAGARIYKNISKNEGTLRRYALSKVHCDWILFLDHDEIVSTVLAKEIVKIIQSKSSKQAYMIPYRNHLFGKELKHAGEMYSMLRLFKKDSVYITNRRVHASFETNKPLGTTKHTLDHYSYTSLLQIITKFTIYAKKHAQEKYEKCELVTPQKIVLYAPHLFWTRFIVKKGYKDGGLRFLLDMSFAYMEFATYVYLWYLYIHNKNARK</sequence>
<evidence type="ECO:0000259" key="2">
    <source>
        <dbReference type="Pfam" id="PF00535"/>
    </source>
</evidence>
<name>A0A2M8KTQ7_9BACT</name>
<dbReference type="CDD" id="cd02511">
    <property type="entry name" value="Beta4Glucosyltransferase"/>
    <property type="match status" value="1"/>
</dbReference>
<evidence type="ECO:0000256" key="1">
    <source>
        <dbReference type="SAM" id="Phobius"/>
    </source>
</evidence>
<reference evidence="4" key="1">
    <citation type="submission" date="2017-09" db="EMBL/GenBank/DDBJ databases">
        <title>Depth-based differentiation of microbial function through sediment-hosted aquifers and enrichment of novel symbionts in the deep terrestrial subsurface.</title>
        <authorList>
            <person name="Probst A.J."/>
            <person name="Ladd B."/>
            <person name="Jarett J.K."/>
            <person name="Geller-Mcgrath D.E."/>
            <person name="Sieber C.M.K."/>
            <person name="Emerson J.B."/>
            <person name="Anantharaman K."/>
            <person name="Thomas B.C."/>
            <person name="Malmstrom R."/>
            <person name="Stieglmeier M."/>
            <person name="Klingl A."/>
            <person name="Woyke T."/>
            <person name="Ryan C.M."/>
            <person name="Banfield J.F."/>
        </authorList>
    </citation>
    <scope>NUCLEOTIDE SEQUENCE [LARGE SCALE GENOMIC DNA]</scope>
</reference>
<proteinExistence type="predicted"/>
<dbReference type="PANTHER" id="PTHR43630">
    <property type="entry name" value="POLY-BETA-1,6-N-ACETYL-D-GLUCOSAMINE SYNTHASE"/>
    <property type="match status" value="1"/>
</dbReference>
<dbReference type="PANTHER" id="PTHR43630:SF2">
    <property type="entry name" value="GLYCOSYLTRANSFERASE"/>
    <property type="match status" value="1"/>
</dbReference>
<dbReference type="SUPFAM" id="SSF53448">
    <property type="entry name" value="Nucleotide-diphospho-sugar transferases"/>
    <property type="match status" value="1"/>
</dbReference>
<dbReference type="Pfam" id="PF00535">
    <property type="entry name" value="Glycos_transf_2"/>
    <property type="match status" value="1"/>
</dbReference>